<comment type="caution">
    <text evidence="1">The sequence shown here is derived from an EMBL/GenBank/DDBJ whole genome shotgun (WGS) entry which is preliminary data.</text>
</comment>
<keyword evidence="2" id="KW-1185">Reference proteome</keyword>
<gene>
    <name evidence="1" type="ORF">GIB67_030228</name>
</gene>
<name>A0A7J7MMN7_9MAGN</name>
<dbReference type="EMBL" id="JACGCM010001363">
    <property type="protein sequence ID" value="KAF6156225.1"/>
    <property type="molecule type" value="Genomic_DNA"/>
</dbReference>
<protein>
    <submittedName>
        <fullName evidence="1">Uncharacterized protein</fullName>
    </submittedName>
</protein>
<sequence length="115" mass="13650">MPEVELSECGIPDSVETRWYNAIADTNVEMIAVRKVMDPVAIRRVFVKFNNQLDKVIHEVVSKRISMNVYRTMIQIFDEFLVLSEEEEARFCELSEVYESRFDYPGLYWDLNRTM</sequence>
<dbReference type="Proteomes" id="UP000541444">
    <property type="component" value="Unassembled WGS sequence"/>
</dbReference>
<accession>A0A7J7MMN7</accession>
<dbReference type="AlphaFoldDB" id="A0A7J7MMN7"/>
<organism evidence="1 2">
    <name type="scientific">Kingdonia uniflora</name>
    <dbReference type="NCBI Taxonomy" id="39325"/>
    <lineage>
        <taxon>Eukaryota</taxon>
        <taxon>Viridiplantae</taxon>
        <taxon>Streptophyta</taxon>
        <taxon>Embryophyta</taxon>
        <taxon>Tracheophyta</taxon>
        <taxon>Spermatophyta</taxon>
        <taxon>Magnoliopsida</taxon>
        <taxon>Ranunculales</taxon>
        <taxon>Circaeasteraceae</taxon>
        <taxon>Kingdonia</taxon>
    </lineage>
</organism>
<evidence type="ECO:0000313" key="1">
    <source>
        <dbReference type="EMBL" id="KAF6156225.1"/>
    </source>
</evidence>
<reference evidence="1 2" key="1">
    <citation type="journal article" date="2020" name="IScience">
        <title>Genome Sequencing of the Endangered Kingdonia uniflora (Circaeasteraceae, Ranunculales) Reveals Potential Mechanisms of Evolutionary Specialization.</title>
        <authorList>
            <person name="Sun Y."/>
            <person name="Deng T."/>
            <person name="Zhang A."/>
            <person name="Moore M.J."/>
            <person name="Landis J.B."/>
            <person name="Lin N."/>
            <person name="Zhang H."/>
            <person name="Zhang X."/>
            <person name="Huang J."/>
            <person name="Zhang X."/>
            <person name="Sun H."/>
            <person name="Wang H."/>
        </authorList>
    </citation>
    <scope>NUCLEOTIDE SEQUENCE [LARGE SCALE GENOMIC DNA]</scope>
    <source>
        <strain evidence="1">TB1705</strain>
        <tissue evidence="1">Leaf</tissue>
    </source>
</reference>
<proteinExistence type="predicted"/>
<evidence type="ECO:0000313" key="2">
    <source>
        <dbReference type="Proteomes" id="UP000541444"/>
    </source>
</evidence>